<dbReference type="InterPro" id="IPR036249">
    <property type="entry name" value="Thioredoxin-like_sf"/>
</dbReference>
<dbReference type="STRING" id="2282107.A0A286UHX1"/>
<dbReference type="GO" id="GO:0004602">
    <property type="term" value="F:glutathione peroxidase activity"/>
    <property type="evidence" value="ECO:0007669"/>
    <property type="project" value="UniProtKB-ARBA"/>
</dbReference>
<dbReference type="FunFam" id="3.40.30.10:FF:000156">
    <property type="entry name" value="Glutathione S-transferase 1"/>
    <property type="match status" value="1"/>
</dbReference>
<proteinExistence type="inferred from homology"/>
<evidence type="ECO:0000256" key="2">
    <source>
        <dbReference type="ARBA" id="ARBA00012452"/>
    </source>
</evidence>
<dbReference type="EC" id="2.5.1.18" evidence="2"/>
<dbReference type="InterPro" id="IPR004045">
    <property type="entry name" value="Glutathione_S-Trfase_N"/>
</dbReference>
<dbReference type="GO" id="GO:0005737">
    <property type="term" value="C:cytoplasm"/>
    <property type="evidence" value="ECO:0007669"/>
    <property type="project" value="UniProtKB-ARBA"/>
</dbReference>
<comment type="similarity">
    <text evidence="1">Belongs to the GST superfamily.</text>
</comment>
<comment type="caution">
    <text evidence="6">The sequence shown here is derived from an EMBL/GenBank/DDBJ whole genome shotgun (WGS) entry which is preliminary data.</text>
</comment>
<dbReference type="CDD" id="cd03046">
    <property type="entry name" value="GST_N_GTT1_like"/>
    <property type="match status" value="1"/>
</dbReference>
<comment type="catalytic activity">
    <reaction evidence="4">
        <text>RX + glutathione = an S-substituted glutathione + a halide anion + H(+)</text>
        <dbReference type="Rhea" id="RHEA:16437"/>
        <dbReference type="ChEBI" id="CHEBI:15378"/>
        <dbReference type="ChEBI" id="CHEBI:16042"/>
        <dbReference type="ChEBI" id="CHEBI:17792"/>
        <dbReference type="ChEBI" id="CHEBI:57925"/>
        <dbReference type="ChEBI" id="CHEBI:90779"/>
        <dbReference type="EC" id="2.5.1.18"/>
    </reaction>
</comment>
<dbReference type="SFLD" id="SFLDG00358">
    <property type="entry name" value="Main_(cytGST)"/>
    <property type="match status" value="1"/>
</dbReference>
<feature type="domain" description="GST N-terminal" evidence="5">
    <location>
        <begin position="10"/>
        <end position="91"/>
    </location>
</feature>
<dbReference type="SUPFAM" id="SSF52833">
    <property type="entry name" value="Thioredoxin-like"/>
    <property type="match status" value="1"/>
</dbReference>
<dbReference type="InterPro" id="IPR040079">
    <property type="entry name" value="Glutathione_S-Trfase"/>
</dbReference>
<dbReference type="GO" id="GO:0004364">
    <property type="term" value="F:glutathione transferase activity"/>
    <property type="evidence" value="ECO:0007669"/>
    <property type="project" value="UniProtKB-EC"/>
</dbReference>
<dbReference type="Gene3D" id="3.40.30.10">
    <property type="entry name" value="Glutaredoxin"/>
    <property type="match status" value="1"/>
</dbReference>
<dbReference type="PANTHER" id="PTHR44051">
    <property type="entry name" value="GLUTATHIONE S-TRANSFERASE-RELATED"/>
    <property type="match status" value="1"/>
</dbReference>
<dbReference type="SFLD" id="SFLDS00019">
    <property type="entry name" value="Glutathione_Transferase_(cytos"/>
    <property type="match status" value="1"/>
</dbReference>
<evidence type="ECO:0000256" key="1">
    <source>
        <dbReference type="ARBA" id="ARBA00007409"/>
    </source>
</evidence>
<evidence type="ECO:0000259" key="5">
    <source>
        <dbReference type="PROSITE" id="PS50404"/>
    </source>
</evidence>
<gene>
    <name evidence="6" type="ORF">PNOK_0590800</name>
</gene>
<dbReference type="Pfam" id="PF02798">
    <property type="entry name" value="GST_N"/>
    <property type="match status" value="1"/>
</dbReference>
<sequence length="203" mass="23275">MPRAPSIMSQQGITLYHIKNTRSLRILWLLEELGLSYEVKEYERGADFFAPEELKKVHPLGKIPILIDGEDTIAESGTIVEYLISKYGGENLKPKDSEWLDNTYFTHYSEGTLMPLLQAYFALRSYIFSYRPAWSFKGNLLSLTSQSQRRDGTNSGSEIDKYIQRVHERPAYKRAIEKGGRIDYAALLIVGWYCVAGRACYKT</sequence>
<evidence type="ECO:0000256" key="3">
    <source>
        <dbReference type="ARBA" id="ARBA00022679"/>
    </source>
</evidence>
<evidence type="ECO:0000256" key="4">
    <source>
        <dbReference type="ARBA" id="ARBA00047960"/>
    </source>
</evidence>
<evidence type="ECO:0000313" key="7">
    <source>
        <dbReference type="Proteomes" id="UP000217199"/>
    </source>
</evidence>
<dbReference type="OrthoDB" id="2098326at2759"/>
<keyword evidence="3" id="KW-0808">Transferase</keyword>
<dbReference type="PROSITE" id="PS50404">
    <property type="entry name" value="GST_NTER"/>
    <property type="match status" value="1"/>
</dbReference>
<evidence type="ECO:0000313" key="6">
    <source>
        <dbReference type="EMBL" id="PAV19064.1"/>
    </source>
</evidence>
<protein>
    <recommendedName>
        <fullName evidence="2">glutathione transferase</fullName>
        <ecNumber evidence="2">2.5.1.18</ecNumber>
    </recommendedName>
</protein>
<dbReference type="AlphaFoldDB" id="A0A286UHX1"/>
<dbReference type="PANTHER" id="PTHR44051:SF9">
    <property type="entry name" value="GLUTATHIONE S-TRANSFERASE 1"/>
    <property type="match status" value="1"/>
</dbReference>
<dbReference type="EMBL" id="NBII01000005">
    <property type="protein sequence ID" value="PAV19064.1"/>
    <property type="molecule type" value="Genomic_DNA"/>
</dbReference>
<name>A0A286UHX1_9AGAM</name>
<dbReference type="FunCoup" id="A0A286UHX1">
    <property type="interactions" value="264"/>
</dbReference>
<keyword evidence="7" id="KW-1185">Reference proteome</keyword>
<accession>A0A286UHX1</accession>
<reference evidence="6 7" key="1">
    <citation type="journal article" date="2017" name="Mol. Ecol.">
        <title>Comparative and population genomic landscape of Phellinus noxius: A hypervariable fungus causing root rot in trees.</title>
        <authorList>
            <person name="Chung C.L."/>
            <person name="Lee T.J."/>
            <person name="Akiba M."/>
            <person name="Lee H.H."/>
            <person name="Kuo T.H."/>
            <person name="Liu D."/>
            <person name="Ke H.M."/>
            <person name="Yokoi T."/>
            <person name="Roa M.B."/>
            <person name="Lu M.J."/>
            <person name="Chang Y.Y."/>
            <person name="Ann P.J."/>
            <person name="Tsai J.N."/>
            <person name="Chen C.Y."/>
            <person name="Tzean S.S."/>
            <person name="Ota Y."/>
            <person name="Hattori T."/>
            <person name="Sahashi N."/>
            <person name="Liou R.F."/>
            <person name="Kikuchi T."/>
            <person name="Tsai I.J."/>
        </authorList>
    </citation>
    <scope>NUCLEOTIDE SEQUENCE [LARGE SCALE GENOMIC DNA]</scope>
    <source>
        <strain evidence="6 7">FFPRI411160</strain>
    </source>
</reference>
<organism evidence="6 7">
    <name type="scientific">Pyrrhoderma noxium</name>
    <dbReference type="NCBI Taxonomy" id="2282107"/>
    <lineage>
        <taxon>Eukaryota</taxon>
        <taxon>Fungi</taxon>
        <taxon>Dikarya</taxon>
        <taxon>Basidiomycota</taxon>
        <taxon>Agaricomycotina</taxon>
        <taxon>Agaricomycetes</taxon>
        <taxon>Hymenochaetales</taxon>
        <taxon>Hymenochaetaceae</taxon>
        <taxon>Pyrrhoderma</taxon>
    </lineage>
</organism>
<dbReference type="Proteomes" id="UP000217199">
    <property type="component" value="Unassembled WGS sequence"/>
</dbReference>
<dbReference type="InParanoid" id="A0A286UHX1"/>